<dbReference type="InterPro" id="IPR011051">
    <property type="entry name" value="RmlC_Cupin_sf"/>
</dbReference>
<dbReference type="Gene3D" id="2.60.120.10">
    <property type="entry name" value="Jelly Rolls"/>
    <property type="match status" value="1"/>
</dbReference>
<dbReference type="PATRIC" id="fig|28092.6.peg.3554"/>
<dbReference type="InterPro" id="IPR014710">
    <property type="entry name" value="RmlC-like_jellyroll"/>
</dbReference>
<keyword evidence="1" id="KW-0238">DNA-binding</keyword>
<dbReference type="AlphaFoldDB" id="A0A0F5JYR7"/>
<dbReference type="Proteomes" id="UP000033618">
    <property type="component" value="Unassembled WGS sequence"/>
</dbReference>
<reference evidence="3 4" key="1">
    <citation type="submission" date="2015-03" db="EMBL/GenBank/DDBJ databases">
        <title>Draft Genome Sequence of Burkholderia andropogonis type strain ICMP2807, isolated from Sorghum bicolor.</title>
        <authorList>
            <person name="Lopes-Santos L."/>
            <person name="Castro D.B."/>
            <person name="Ottoboni L.M."/>
            <person name="Park D."/>
            <person name="Weirc B.S."/>
            <person name="Destefano S.A."/>
        </authorList>
    </citation>
    <scope>NUCLEOTIDE SEQUENCE [LARGE SCALE GENOMIC DNA]</scope>
    <source>
        <strain evidence="3 4">ICMP2807</strain>
    </source>
</reference>
<dbReference type="SUPFAM" id="SSF51182">
    <property type="entry name" value="RmlC-like cupins"/>
    <property type="match status" value="1"/>
</dbReference>
<dbReference type="CDD" id="cd00093">
    <property type="entry name" value="HTH_XRE"/>
    <property type="match status" value="1"/>
</dbReference>
<gene>
    <name evidence="3" type="ORF">WM40_15050</name>
</gene>
<dbReference type="SUPFAM" id="SSF47413">
    <property type="entry name" value="lambda repressor-like DNA-binding domains"/>
    <property type="match status" value="1"/>
</dbReference>
<dbReference type="Gene3D" id="1.10.260.40">
    <property type="entry name" value="lambda repressor-like DNA-binding domains"/>
    <property type="match status" value="1"/>
</dbReference>
<dbReference type="Pfam" id="PF01381">
    <property type="entry name" value="HTH_3"/>
    <property type="match status" value="1"/>
</dbReference>
<dbReference type="OrthoDB" id="9805356at2"/>
<dbReference type="STRING" id="28092.WM40_15050"/>
<protein>
    <submittedName>
        <fullName evidence="3">Transcriptional regulator</fullName>
    </submittedName>
</protein>
<dbReference type="SMART" id="SM00530">
    <property type="entry name" value="HTH_XRE"/>
    <property type="match status" value="1"/>
</dbReference>
<dbReference type="InterPro" id="IPR050807">
    <property type="entry name" value="TransReg_Diox_bact_type"/>
</dbReference>
<evidence type="ECO:0000259" key="2">
    <source>
        <dbReference type="PROSITE" id="PS50943"/>
    </source>
</evidence>
<dbReference type="Pfam" id="PF07883">
    <property type="entry name" value="Cupin_2"/>
    <property type="match status" value="1"/>
</dbReference>
<dbReference type="PANTHER" id="PTHR46797:SF20">
    <property type="entry name" value="BLR4304 PROTEIN"/>
    <property type="match status" value="1"/>
</dbReference>
<feature type="domain" description="HTH cro/C1-type" evidence="2">
    <location>
        <begin position="29"/>
        <end position="83"/>
    </location>
</feature>
<dbReference type="GO" id="GO:0003677">
    <property type="term" value="F:DNA binding"/>
    <property type="evidence" value="ECO:0007669"/>
    <property type="project" value="UniProtKB-KW"/>
</dbReference>
<dbReference type="CDD" id="cd02209">
    <property type="entry name" value="cupin_XRE_C"/>
    <property type="match status" value="1"/>
</dbReference>
<dbReference type="EMBL" id="LAQU01000015">
    <property type="protein sequence ID" value="KKB62835.1"/>
    <property type="molecule type" value="Genomic_DNA"/>
</dbReference>
<dbReference type="GO" id="GO:0005829">
    <property type="term" value="C:cytosol"/>
    <property type="evidence" value="ECO:0007669"/>
    <property type="project" value="TreeGrafter"/>
</dbReference>
<proteinExistence type="predicted"/>
<dbReference type="PANTHER" id="PTHR46797">
    <property type="entry name" value="HTH-TYPE TRANSCRIPTIONAL REGULATOR"/>
    <property type="match status" value="1"/>
</dbReference>
<sequence length="216" mass="23687">MPSSQSTSRNTASDPSPLVLDLQTVGGLLRKQRKAHRLTLAELSTRSGIAVSTISKAERGDIALTYDKFAALAQALRIDFDEIFGRPSKATPDRIITPTVTRSGEQAIYDTPNYEYGMLANALSGKRMVPLRGRIHARKAEDFADYVRHAGEEFVFVLSGKLRLQFEDGKIFTLARGDSLYFNSAIGHVYLSAGKEDAEVLVCCVDADPHRPDGVI</sequence>
<name>A0A0F5JYR7_9BURK</name>
<keyword evidence="4" id="KW-1185">Reference proteome</keyword>
<organism evidence="3 4">
    <name type="scientific">Robbsia andropogonis</name>
    <dbReference type="NCBI Taxonomy" id="28092"/>
    <lineage>
        <taxon>Bacteria</taxon>
        <taxon>Pseudomonadati</taxon>
        <taxon>Pseudomonadota</taxon>
        <taxon>Betaproteobacteria</taxon>
        <taxon>Burkholderiales</taxon>
        <taxon>Burkholderiaceae</taxon>
        <taxon>Robbsia</taxon>
    </lineage>
</organism>
<dbReference type="InterPro" id="IPR001387">
    <property type="entry name" value="Cro/C1-type_HTH"/>
</dbReference>
<accession>A0A0F5JYR7</accession>
<dbReference type="InterPro" id="IPR010982">
    <property type="entry name" value="Lambda_DNA-bd_dom_sf"/>
</dbReference>
<dbReference type="GO" id="GO:0003700">
    <property type="term" value="F:DNA-binding transcription factor activity"/>
    <property type="evidence" value="ECO:0007669"/>
    <property type="project" value="TreeGrafter"/>
</dbReference>
<evidence type="ECO:0000313" key="3">
    <source>
        <dbReference type="EMBL" id="KKB62835.1"/>
    </source>
</evidence>
<dbReference type="RefSeq" id="WP_024903301.1">
    <property type="nucleotide sequence ID" value="NZ_CADFGU010000007.1"/>
</dbReference>
<dbReference type="InterPro" id="IPR013096">
    <property type="entry name" value="Cupin_2"/>
</dbReference>
<evidence type="ECO:0000313" key="4">
    <source>
        <dbReference type="Proteomes" id="UP000033618"/>
    </source>
</evidence>
<evidence type="ECO:0000256" key="1">
    <source>
        <dbReference type="ARBA" id="ARBA00023125"/>
    </source>
</evidence>
<comment type="caution">
    <text evidence="3">The sequence shown here is derived from an EMBL/GenBank/DDBJ whole genome shotgun (WGS) entry which is preliminary data.</text>
</comment>
<dbReference type="PROSITE" id="PS50943">
    <property type="entry name" value="HTH_CROC1"/>
    <property type="match status" value="1"/>
</dbReference>